<gene>
    <name evidence="1" type="ORF">MKW98_025177</name>
</gene>
<dbReference type="AlphaFoldDB" id="A0AAD4X7J7"/>
<reference evidence="1" key="1">
    <citation type="submission" date="2022-04" db="EMBL/GenBank/DDBJ databases">
        <title>A functionally conserved STORR gene fusion in Papaver species that diverged 16.8 million years ago.</title>
        <authorList>
            <person name="Catania T."/>
        </authorList>
    </citation>
    <scope>NUCLEOTIDE SEQUENCE</scope>
    <source>
        <strain evidence="1">S-188037</strain>
    </source>
</reference>
<name>A0AAD4X7J7_9MAGN</name>
<dbReference type="Proteomes" id="UP001202328">
    <property type="component" value="Unassembled WGS sequence"/>
</dbReference>
<evidence type="ECO:0000313" key="1">
    <source>
        <dbReference type="EMBL" id="KAI3853660.1"/>
    </source>
</evidence>
<dbReference type="EMBL" id="JAJJMB010015535">
    <property type="protein sequence ID" value="KAI3853660.1"/>
    <property type="molecule type" value="Genomic_DNA"/>
</dbReference>
<feature type="non-terminal residue" evidence="1">
    <location>
        <position position="1"/>
    </location>
</feature>
<evidence type="ECO:0000313" key="2">
    <source>
        <dbReference type="Proteomes" id="UP001202328"/>
    </source>
</evidence>
<proteinExistence type="predicted"/>
<accession>A0AAD4X7J7</accession>
<organism evidence="1 2">
    <name type="scientific">Papaver atlanticum</name>
    <dbReference type="NCBI Taxonomy" id="357466"/>
    <lineage>
        <taxon>Eukaryota</taxon>
        <taxon>Viridiplantae</taxon>
        <taxon>Streptophyta</taxon>
        <taxon>Embryophyta</taxon>
        <taxon>Tracheophyta</taxon>
        <taxon>Spermatophyta</taxon>
        <taxon>Magnoliopsida</taxon>
        <taxon>Ranunculales</taxon>
        <taxon>Papaveraceae</taxon>
        <taxon>Papaveroideae</taxon>
        <taxon>Papaver</taxon>
    </lineage>
</organism>
<protein>
    <submittedName>
        <fullName evidence="1">Uncharacterized protein</fullName>
    </submittedName>
</protein>
<keyword evidence="2" id="KW-1185">Reference proteome</keyword>
<comment type="caution">
    <text evidence="1">The sequence shown here is derived from an EMBL/GenBank/DDBJ whole genome shotgun (WGS) entry which is preliminary data.</text>
</comment>
<sequence>RRKVRPCDKGFIHCLQLFWSVITPTTTRNGPFMGDDTNARKYCYSFEVGANGRKLNLEGSVARDGIKLILSGVGHADDIVELKPIQVCHEKEKGFGIKIYVPETVPNKVLLIFTSSGTNEHPTIRKHISSWRKTNV</sequence>